<dbReference type="SUPFAM" id="SSF81343">
    <property type="entry name" value="Fumarate reductase respiratory complex transmembrane subunits"/>
    <property type="match status" value="1"/>
</dbReference>
<comment type="subunit">
    <text evidence="11">Part of an enzyme complex containing four subunits: a flavoprotein, an iron-sulfur protein, plus two membrane-anchoring proteins, SdhC and SdhD. The complex can form homotrimers.</text>
</comment>
<evidence type="ECO:0000256" key="3">
    <source>
        <dbReference type="ARBA" id="ARBA00007244"/>
    </source>
</evidence>
<dbReference type="Proteomes" id="UP000599523">
    <property type="component" value="Unassembled WGS sequence"/>
</dbReference>
<evidence type="ECO:0000256" key="11">
    <source>
        <dbReference type="ARBA" id="ARBA00025912"/>
    </source>
</evidence>
<comment type="subcellular location">
    <subcellularLocation>
        <location evidence="2">Membrane</location>
        <topology evidence="2">Multi-pass membrane protein</topology>
    </subcellularLocation>
</comment>
<evidence type="ECO:0000256" key="2">
    <source>
        <dbReference type="ARBA" id="ARBA00004141"/>
    </source>
</evidence>
<gene>
    <name evidence="14" type="primary">sdhC</name>
    <name evidence="14" type="ORF">GPA21_19720</name>
</gene>
<comment type="similarity">
    <text evidence="3">Belongs to the cytochrome b560 family.</text>
</comment>
<dbReference type="GO" id="GO:0009055">
    <property type="term" value="F:electron transfer activity"/>
    <property type="evidence" value="ECO:0007669"/>
    <property type="project" value="InterPro"/>
</dbReference>
<sequence length="125" mass="13717">MKLTRRPVFLDLTKVRFPVGAITSILHRVAGVVLALVLPLLVLALERSLANEASYQSLFLLARSPWMLPVLALMCWALCHHLLAGIRHLLMDAGWGSSLMVARRTAVISLVGGVLLALLLFVRVL</sequence>
<protein>
    <recommendedName>
        <fullName evidence="4">Succinate dehydrogenase cytochrome b556 subunit</fullName>
    </recommendedName>
</protein>
<evidence type="ECO:0000256" key="4">
    <source>
        <dbReference type="ARBA" id="ARBA00020076"/>
    </source>
</evidence>
<keyword evidence="8 13" id="KW-1133">Transmembrane helix</keyword>
<dbReference type="Gene3D" id="1.20.1300.10">
    <property type="entry name" value="Fumarate reductase/succinate dehydrogenase, transmembrane subunit"/>
    <property type="match status" value="1"/>
</dbReference>
<dbReference type="InterPro" id="IPR014314">
    <property type="entry name" value="Succ_DH_cytb556"/>
</dbReference>
<dbReference type="RefSeq" id="WP_168989774.1">
    <property type="nucleotide sequence ID" value="NZ_CAWPHM010000140.1"/>
</dbReference>
<accession>A0A972JBM0</accession>
<evidence type="ECO:0000256" key="9">
    <source>
        <dbReference type="ARBA" id="ARBA00023004"/>
    </source>
</evidence>
<keyword evidence="5 12" id="KW-0349">Heme</keyword>
<evidence type="ECO:0000256" key="8">
    <source>
        <dbReference type="ARBA" id="ARBA00022989"/>
    </source>
</evidence>
<dbReference type="PANTHER" id="PTHR10978:SF5">
    <property type="entry name" value="SUCCINATE DEHYDROGENASE CYTOCHROME B560 SUBUNIT, MITOCHONDRIAL"/>
    <property type="match status" value="1"/>
</dbReference>
<evidence type="ECO:0000256" key="10">
    <source>
        <dbReference type="ARBA" id="ARBA00023136"/>
    </source>
</evidence>
<dbReference type="InterPro" id="IPR000701">
    <property type="entry name" value="SuccDH_FuR_B_TM-su"/>
</dbReference>
<dbReference type="PROSITE" id="PS01001">
    <property type="entry name" value="SDH_CYT_2"/>
    <property type="match status" value="1"/>
</dbReference>
<dbReference type="PANTHER" id="PTHR10978">
    <property type="entry name" value="SUCCINATE DEHYDROGENASE CYTOCHROME B560 SUBUNIT"/>
    <property type="match status" value="1"/>
</dbReference>
<feature type="transmembrane region" description="Helical" evidence="13">
    <location>
        <begin position="66"/>
        <end position="86"/>
    </location>
</feature>
<comment type="function">
    <text evidence="1">Membrane-anchoring subunit of succinate dehydrogenase (SDH).</text>
</comment>
<dbReference type="NCBIfam" id="TIGR02970">
    <property type="entry name" value="succ_dehyd_cytB"/>
    <property type="match status" value="1"/>
</dbReference>
<evidence type="ECO:0000313" key="14">
    <source>
        <dbReference type="EMBL" id="NMG05170.1"/>
    </source>
</evidence>
<keyword evidence="10 13" id="KW-0472">Membrane</keyword>
<dbReference type="InterPro" id="IPR034804">
    <property type="entry name" value="SQR/QFR_C/D"/>
</dbReference>
<evidence type="ECO:0000256" key="7">
    <source>
        <dbReference type="ARBA" id="ARBA00022723"/>
    </source>
</evidence>
<dbReference type="Pfam" id="PF01127">
    <property type="entry name" value="Sdh_cyt"/>
    <property type="match status" value="1"/>
</dbReference>
<organism evidence="14 15">
    <name type="scientific">Azoarcus taiwanensis</name>
    <dbReference type="NCBI Taxonomy" id="666964"/>
    <lineage>
        <taxon>Bacteria</taxon>
        <taxon>Pseudomonadati</taxon>
        <taxon>Pseudomonadota</taxon>
        <taxon>Betaproteobacteria</taxon>
        <taxon>Rhodocyclales</taxon>
        <taxon>Zoogloeaceae</taxon>
        <taxon>Azoarcus</taxon>
    </lineage>
</organism>
<keyword evidence="9 12" id="KW-0408">Iron</keyword>
<evidence type="ECO:0000256" key="1">
    <source>
        <dbReference type="ARBA" id="ARBA00004050"/>
    </source>
</evidence>
<evidence type="ECO:0000256" key="12">
    <source>
        <dbReference type="PIRSR" id="PIRSR000178-1"/>
    </source>
</evidence>
<proteinExistence type="inferred from homology"/>
<dbReference type="InterPro" id="IPR018495">
    <property type="entry name" value="Succ_DH_cyt_bsu_CS"/>
</dbReference>
<comment type="cofactor">
    <cofactor evidence="12">
        <name>heme</name>
        <dbReference type="ChEBI" id="CHEBI:30413"/>
    </cofactor>
    <text evidence="12">The heme is bound between the two transmembrane subunits.</text>
</comment>
<dbReference type="GO" id="GO:0005886">
    <property type="term" value="C:plasma membrane"/>
    <property type="evidence" value="ECO:0007669"/>
    <property type="project" value="TreeGrafter"/>
</dbReference>
<feature type="binding site" description="axial binding residue" evidence="12">
    <location>
        <position position="81"/>
    </location>
    <ligand>
        <name>heme</name>
        <dbReference type="ChEBI" id="CHEBI:30413"/>
        <note>ligand shared with second transmembrane subunit</note>
    </ligand>
    <ligandPart>
        <name>Fe</name>
        <dbReference type="ChEBI" id="CHEBI:18248"/>
    </ligandPart>
</feature>
<dbReference type="AlphaFoldDB" id="A0A972JBM0"/>
<keyword evidence="6 13" id="KW-0812">Transmembrane</keyword>
<evidence type="ECO:0000313" key="15">
    <source>
        <dbReference type="Proteomes" id="UP000599523"/>
    </source>
</evidence>
<keyword evidence="15" id="KW-1185">Reference proteome</keyword>
<comment type="caution">
    <text evidence="14">The sequence shown here is derived from an EMBL/GenBank/DDBJ whole genome shotgun (WGS) entry which is preliminary data.</text>
</comment>
<keyword evidence="7 12" id="KW-0479">Metal-binding</keyword>
<name>A0A972JBM0_9RHOO</name>
<dbReference type="GO" id="GO:0046872">
    <property type="term" value="F:metal ion binding"/>
    <property type="evidence" value="ECO:0007669"/>
    <property type="project" value="UniProtKB-KW"/>
</dbReference>
<feature type="transmembrane region" description="Helical" evidence="13">
    <location>
        <begin position="25"/>
        <end position="45"/>
    </location>
</feature>
<evidence type="ECO:0000256" key="6">
    <source>
        <dbReference type="ARBA" id="ARBA00022692"/>
    </source>
</evidence>
<evidence type="ECO:0000256" key="5">
    <source>
        <dbReference type="ARBA" id="ARBA00022617"/>
    </source>
</evidence>
<dbReference type="PIRSF" id="PIRSF000178">
    <property type="entry name" value="SDH_cyt_b560"/>
    <property type="match status" value="1"/>
</dbReference>
<reference evidence="14" key="1">
    <citation type="submission" date="2019-12" db="EMBL/GenBank/DDBJ databases">
        <title>Comparative genomics gives insights into the taxonomy of the Azoarcus-Aromatoleum group and reveals separate origins of nif in the plant-associated Azoarcus and non-plant-associated Aromatoleum sub-groups.</title>
        <authorList>
            <person name="Lafos M."/>
            <person name="Maluk M."/>
            <person name="Batista M."/>
            <person name="Junghare M."/>
            <person name="Carmona M."/>
            <person name="Faoro H."/>
            <person name="Cruz L.M."/>
            <person name="Battistoni F."/>
            <person name="De Souza E."/>
            <person name="Pedrosa F."/>
            <person name="Chen W.-M."/>
            <person name="Poole P.S."/>
            <person name="Dixon R.A."/>
            <person name="James E.K."/>
        </authorList>
    </citation>
    <scope>NUCLEOTIDE SEQUENCE</scope>
    <source>
        <strain evidence="14">NSC3</strain>
    </source>
</reference>
<feature type="transmembrane region" description="Helical" evidence="13">
    <location>
        <begin position="106"/>
        <end position="124"/>
    </location>
</feature>
<dbReference type="CDD" id="cd03499">
    <property type="entry name" value="SQR_TypeC_SdhC"/>
    <property type="match status" value="1"/>
</dbReference>
<dbReference type="GO" id="GO:0006099">
    <property type="term" value="P:tricarboxylic acid cycle"/>
    <property type="evidence" value="ECO:0007669"/>
    <property type="project" value="InterPro"/>
</dbReference>
<dbReference type="EMBL" id="WTVM01000226">
    <property type="protein sequence ID" value="NMG05170.1"/>
    <property type="molecule type" value="Genomic_DNA"/>
</dbReference>
<evidence type="ECO:0000256" key="13">
    <source>
        <dbReference type="SAM" id="Phobius"/>
    </source>
</evidence>